<keyword evidence="1" id="KW-0472">Membrane</keyword>
<protein>
    <submittedName>
        <fullName evidence="2">Uncharacterized protein</fullName>
    </submittedName>
</protein>
<evidence type="ECO:0000313" key="3">
    <source>
        <dbReference type="Proteomes" id="UP000642265"/>
    </source>
</evidence>
<keyword evidence="1" id="KW-1133">Transmembrane helix</keyword>
<gene>
    <name evidence="2" type="ORF">IH622_13755</name>
</gene>
<evidence type="ECO:0000256" key="1">
    <source>
        <dbReference type="SAM" id="Phobius"/>
    </source>
</evidence>
<dbReference type="EMBL" id="JACZKO010000038">
    <property type="protein sequence ID" value="MBE0561863.1"/>
    <property type="molecule type" value="Genomic_DNA"/>
</dbReference>
<accession>A0A8I0N788</accession>
<feature type="transmembrane region" description="Helical" evidence="1">
    <location>
        <begin position="6"/>
        <end position="22"/>
    </location>
</feature>
<reference evidence="2" key="1">
    <citation type="submission" date="2020-09" db="EMBL/GenBank/DDBJ databases">
        <authorList>
            <person name="Dalcin Martins P."/>
        </authorList>
    </citation>
    <scope>NUCLEOTIDE SEQUENCE</scope>
    <source>
        <strain evidence="2">MAG47</strain>
    </source>
</reference>
<organism evidence="2 3">
    <name type="scientific">Brucella anthropi</name>
    <name type="common">Ochrobactrum anthropi</name>
    <dbReference type="NCBI Taxonomy" id="529"/>
    <lineage>
        <taxon>Bacteria</taxon>
        <taxon>Pseudomonadati</taxon>
        <taxon>Pseudomonadota</taxon>
        <taxon>Alphaproteobacteria</taxon>
        <taxon>Hyphomicrobiales</taxon>
        <taxon>Brucellaceae</taxon>
        <taxon>Brucella/Ochrobactrum group</taxon>
        <taxon>Brucella</taxon>
    </lineage>
</organism>
<comment type="caution">
    <text evidence="2">The sequence shown here is derived from an EMBL/GenBank/DDBJ whole genome shotgun (WGS) entry which is preliminary data.</text>
</comment>
<sequence>MFEVAGGIILAIVIVSVVVVCARNIGALLVAGCVGFLILSVLEFLAR</sequence>
<evidence type="ECO:0000313" key="2">
    <source>
        <dbReference type="EMBL" id="MBE0561863.1"/>
    </source>
</evidence>
<dbReference type="AlphaFoldDB" id="A0A8I0N788"/>
<feature type="transmembrane region" description="Helical" evidence="1">
    <location>
        <begin position="27"/>
        <end position="46"/>
    </location>
</feature>
<name>A0A8I0N788_BRUAN</name>
<reference evidence="2" key="2">
    <citation type="submission" date="2020-10" db="EMBL/GenBank/DDBJ databases">
        <title>Enrichment of novel Verrucomicrobia, Bacteroidetes and Krumholzibacteria in an oxygen-limited, methane- and iron-fed bioreactor inoculated with Bothnian Sea sediments.</title>
        <authorList>
            <person name="Martins P.D."/>
            <person name="de Jong A."/>
            <person name="Lenstra W.K."/>
            <person name="van Helmond N.A.G.M."/>
            <person name="Slomp C.P."/>
            <person name="Jetten M.S.M."/>
            <person name="Welte C.U."/>
            <person name="Rasigraf O."/>
        </authorList>
    </citation>
    <scope>NUCLEOTIDE SEQUENCE</scope>
    <source>
        <strain evidence="2">MAG47</strain>
    </source>
</reference>
<dbReference type="Proteomes" id="UP000642265">
    <property type="component" value="Unassembled WGS sequence"/>
</dbReference>
<proteinExistence type="predicted"/>
<keyword evidence="1" id="KW-0812">Transmembrane</keyword>